<dbReference type="PANTHER" id="PTHR22807:SF30">
    <property type="entry name" value="28S RRNA (CYTOSINE(4447)-C(5))-METHYLTRANSFERASE-RELATED"/>
    <property type="match status" value="1"/>
</dbReference>
<dbReference type="SUPFAM" id="SSF53335">
    <property type="entry name" value="S-adenosyl-L-methionine-dependent methyltransferases"/>
    <property type="match status" value="1"/>
</dbReference>
<dbReference type="Proteomes" id="UP000245535">
    <property type="component" value="Unassembled WGS sequence"/>
</dbReference>
<dbReference type="PANTHER" id="PTHR22807">
    <property type="entry name" value="NOP2 YEAST -RELATED NOL1/NOP2/FMU SUN DOMAIN-CONTAINING"/>
    <property type="match status" value="1"/>
</dbReference>
<evidence type="ECO:0000256" key="1">
    <source>
        <dbReference type="ARBA" id="ARBA00022490"/>
    </source>
</evidence>
<comment type="caution">
    <text evidence="8">The sequence shown here is derived from an EMBL/GenBank/DDBJ whole genome shotgun (WGS) entry which is preliminary data.</text>
</comment>
<feature type="active site" description="Nucleophile" evidence="6">
    <location>
        <position position="231"/>
    </location>
</feature>
<accession>A0A315ZIZ4</accession>
<dbReference type="InterPro" id="IPR027391">
    <property type="entry name" value="Nol1_Nop2_Fmu_2"/>
</dbReference>
<feature type="binding site" evidence="6">
    <location>
        <position position="178"/>
    </location>
    <ligand>
        <name>S-adenosyl-L-methionine</name>
        <dbReference type="ChEBI" id="CHEBI:59789"/>
    </ligand>
</feature>
<dbReference type="GO" id="GO:0003723">
    <property type="term" value="F:RNA binding"/>
    <property type="evidence" value="ECO:0007669"/>
    <property type="project" value="UniProtKB-UniRule"/>
</dbReference>
<dbReference type="InterPro" id="IPR031341">
    <property type="entry name" value="Methyltr_RsmF_N"/>
</dbReference>
<dbReference type="InterPro" id="IPR029063">
    <property type="entry name" value="SAM-dependent_MTases_sf"/>
</dbReference>
<dbReference type="Pfam" id="PF17125">
    <property type="entry name" value="Methyltr_RsmF_N"/>
    <property type="match status" value="1"/>
</dbReference>
<dbReference type="AlphaFoldDB" id="A0A315ZIZ4"/>
<dbReference type="GO" id="GO:0001510">
    <property type="term" value="P:RNA methylation"/>
    <property type="evidence" value="ECO:0007669"/>
    <property type="project" value="InterPro"/>
</dbReference>
<feature type="domain" description="SAM-dependent MTase RsmB/NOP-type" evidence="7">
    <location>
        <begin position="1"/>
        <end position="299"/>
    </location>
</feature>
<comment type="similarity">
    <text evidence="6">Belongs to the class I-like SAM-binding methyltransferase superfamily. RsmB/NOP family.</text>
</comment>
<keyword evidence="2 6" id="KW-0489">Methyltransferase</keyword>
<evidence type="ECO:0000256" key="5">
    <source>
        <dbReference type="ARBA" id="ARBA00022884"/>
    </source>
</evidence>
<reference evidence="8 9" key="1">
    <citation type="submission" date="2018-03" db="EMBL/GenBank/DDBJ databases">
        <title>Genomic Encyclopedia of Archaeal and Bacterial Type Strains, Phase II (KMG-II): from individual species to whole genera.</title>
        <authorList>
            <person name="Goeker M."/>
        </authorList>
    </citation>
    <scope>NUCLEOTIDE SEQUENCE [LARGE SCALE GENOMIC DNA]</scope>
    <source>
        <strain evidence="8 9">DSM 28229</strain>
    </source>
</reference>
<dbReference type="CDD" id="cd02440">
    <property type="entry name" value="AdoMet_MTases"/>
    <property type="match status" value="1"/>
</dbReference>
<evidence type="ECO:0000259" key="7">
    <source>
        <dbReference type="PROSITE" id="PS51686"/>
    </source>
</evidence>
<dbReference type="OrthoDB" id="9810297at2"/>
<gene>
    <name evidence="8" type="ORF">BC781_1011035</name>
</gene>
<evidence type="ECO:0000256" key="3">
    <source>
        <dbReference type="ARBA" id="ARBA00022679"/>
    </source>
</evidence>
<dbReference type="InterPro" id="IPR001678">
    <property type="entry name" value="MeTrfase_RsmB-F_NOP2_dom"/>
</dbReference>
<dbReference type="Pfam" id="PF13636">
    <property type="entry name" value="Methyltranf_PUA"/>
    <property type="match status" value="1"/>
</dbReference>
<dbReference type="EMBL" id="QGDO01000001">
    <property type="protein sequence ID" value="PWJ44664.1"/>
    <property type="molecule type" value="Genomic_DNA"/>
</dbReference>
<feature type="binding site" evidence="6">
    <location>
        <position position="134"/>
    </location>
    <ligand>
        <name>S-adenosyl-L-methionine</name>
        <dbReference type="ChEBI" id="CHEBI:59789"/>
    </ligand>
</feature>
<evidence type="ECO:0000313" key="8">
    <source>
        <dbReference type="EMBL" id="PWJ44664.1"/>
    </source>
</evidence>
<keyword evidence="5 6" id="KW-0694">RNA-binding</keyword>
<dbReference type="Pfam" id="PF01189">
    <property type="entry name" value="Methyltr_RsmB-F"/>
    <property type="match status" value="1"/>
</dbReference>
<dbReference type="Gene3D" id="3.40.50.150">
    <property type="entry name" value="Vaccinia Virus protein VP39"/>
    <property type="match status" value="1"/>
</dbReference>
<sequence>MDIKLPKKFEERLRGQLGDADFDKFQDAFSNLPAVSLRVNPLKPTDQFEEEKDVPWCPGGKYLPKRPLFAKDPLIFAGGYYVQEASSMFLSEALRQHAPLDEDIRVLDLCAAPGGKSTLIASLLSENSMLVSNELMPKRLPALQENITRWGNSNSFITHNEASHFLPLKDFFDVIVVDAPCSGEGMFRKDPKAVEMWSPGLINTCSNIQEDILGDIIQCLKPGGILVYSTCTFAPQENEEKLQWLAESGAVEPLRMELQEDWNVTELKVDTVDNDYFGYRFIFHKTRGEGLFLSVFRKHGNRQAAQKPKLSKKRLKNLKAENRKYIGKYADWVKDHEKYEYVIEDDAVWAVPVEVFDSYRMLQTAVNVKNKGIELGRMIKDKLQPAHHLAMSKIFSDKIPVFDLNYEDAILYLRKQELKIDTNGKKGWALVRYGQHILGWIKILPNRINNYYPSEMRLRKEF</sequence>
<organism evidence="8 9">
    <name type="scientific">Sediminitomix flava</name>
    <dbReference type="NCBI Taxonomy" id="379075"/>
    <lineage>
        <taxon>Bacteria</taxon>
        <taxon>Pseudomonadati</taxon>
        <taxon>Bacteroidota</taxon>
        <taxon>Cytophagia</taxon>
        <taxon>Cytophagales</taxon>
        <taxon>Flammeovirgaceae</taxon>
        <taxon>Sediminitomix</taxon>
    </lineage>
</organism>
<name>A0A315ZIZ4_SEDFL</name>
<keyword evidence="4 6" id="KW-0949">S-adenosyl-L-methionine</keyword>
<dbReference type="Gene3D" id="2.30.130.60">
    <property type="match status" value="1"/>
</dbReference>
<dbReference type="Gene3D" id="3.30.70.1170">
    <property type="entry name" value="Sun protein, domain 3"/>
    <property type="match status" value="1"/>
</dbReference>
<protein>
    <submittedName>
        <fullName evidence="8">16S rRNA C967 or C1407 C5-methylase (RsmB/RsmF family)</fullName>
    </submittedName>
</protein>
<evidence type="ECO:0000313" key="9">
    <source>
        <dbReference type="Proteomes" id="UP000245535"/>
    </source>
</evidence>
<evidence type="ECO:0000256" key="4">
    <source>
        <dbReference type="ARBA" id="ARBA00022691"/>
    </source>
</evidence>
<evidence type="ECO:0000256" key="2">
    <source>
        <dbReference type="ARBA" id="ARBA00022603"/>
    </source>
</evidence>
<keyword evidence="9" id="KW-1185">Reference proteome</keyword>
<evidence type="ECO:0000256" key="6">
    <source>
        <dbReference type="PROSITE-ProRule" id="PRU01023"/>
    </source>
</evidence>
<dbReference type="PRINTS" id="PR02008">
    <property type="entry name" value="RCMTFAMILY"/>
</dbReference>
<dbReference type="GO" id="GO:0008173">
    <property type="term" value="F:RNA methyltransferase activity"/>
    <property type="evidence" value="ECO:0007669"/>
    <property type="project" value="InterPro"/>
</dbReference>
<keyword evidence="3 6" id="KW-0808">Transferase</keyword>
<proteinExistence type="inferred from homology"/>
<keyword evidence="1" id="KW-0963">Cytoplasm</keyword>
<comment type="caution">
    <text evidence="6">Lacks conserved residue(s) required for the propagation of feature annotation.</text>
</comment>
<feature type="binding site" evidence="6">
    <location>
        <begin position="110"/>
        <end position="116"/>
    </location>
    <ligand>
        <name>S-adenosyl-L-methionine</name>
        <dbReference type="ChEBI" id="CHEBI:59789"/>
    </ligand>
</feature>
<dbReference type="RefSeq" id="WP_158281395.1">
    <property type="nucleotide sequence ID" value="NZ_QGDO01000001.1"/>
</dbReference>
<dbReference type="InterPro" id="IPR023267">
    <property type="entry name" value="RCMT"/>
</dbReference>
<dbReference type="InterPro" id="IPR049560">
    <property type="entry name" value="MeTrfase_RsmB-F_NOP2_cat"/>
</dbReference>
<dbReference type="PROSITE" id="PS51686">
    <property type="entry name" value="SAM_MT_RSMB_NOP"/>
    <property type="match status" value="1"/>
</dbReference>